<feature type="transmembrane region" description="Helical" evidence="1">
    <location>
        <begin position="126"/>
        <end position="147"/>
    </location>
</feature>
<feature type="transmembrane region" description="Helical" evidence="1">
    <location>
        <begin position="96"/>
        <end position="120"/>
    </location>
</feature>
<gene>
    <name evidence="2" type="ORF">DAD186_08660</name>
</gene>
<keyword evidence="1" id="KW-0812">Transmembrane</keyword>
<dbReference type="InterPro" id="IPR021517">
    <property type="entry name" value="DUF3180"/>
</dbReference>
<dbReference type="RefSeq" id="WP_065247627.1">
    <property type="nucleotide sequence ID" value="NZ_CP012117.1"/>
</dbReference>
<dbReference type="AlphaFoldDB" id="A0A1B0ZHJ9"/>
<keyword evidence="1" id="KW-0472">Membrane</keyword>
<proteinExistence type="predicted"/>
<sequence>MTRTPALRLLGIALVAGLAGHGLSLAFASRGAPVPVAGIMPGMVFLILSVVVLALGLRVKRYLDESRERAKTHPLTPRKHHIDMVTAYRIVLAARAAAYTGAIGAGFYAGMCAFLATAGGGTLSGAILPLGFDALSALILAVIGLIVERWGSLPPSDSGPMGRAGESAGSL</sequence>
<feature type="transmembrane region" description="Helical" evidence="1">
    <location>
        <begin position="38"/>
        <end position="59"/>
    </location>
</feature>
<protein>
    <recommendedName>
        <fullName evidence="4">DUF3180 domain-containing protein</fullName>
    </recommendedName>
</protein>
<dbReference type="KEGG" id="dva:DAD186_08660"/>
<keyword evidence="1" id="KW-1133">Transmembrane helix</keyword>
<accession>A0A1B0ZHJ9</accession>
<dbReference type="EMBL" id="CP012117">
    <property type="protein sequence ID" value="ANP27416.1"/>
    <property type="molecule type" value="Genomic_DNA"/>
</dbReference>
<evidence type="ECO:0000313" key="2">
    <source>
        <dbReference type="EMBL" id="ANP27416.1"/>
    </source>
</evidence>
<organism evidence="2 3">
    <name type="scientific">Dermabacter vaginalis</name>
    <dbReference type="NCBI Taxonomy" id="1630135"/>
    <lineage>
        <taxon>Bacteria</taxon>
        <taxon>Bacillati</taxon>
        <taxon>Actinomycetota</taxon>
        <taxon>Actinomycetes</taxon>
        <taxon>Micrococcales</taxon>
        <taxon>Dermabacteraceae</taxon>
        <taxon>Dermabacter</taxon>
    </lineage>
</organism>
<evidence type="ECO:0000313" key="3">
    <source>
        <dbReference type="Proteomes" id="UP000092596"/>
    </source>
</evidence>
<name>A0A1B0ZHJ9_9MICO</name>
<dbReference type="STRING" id="1630135.DAD186_08660"/>
<dbReference type="Pfam" id="PF11377">
    <property type="entry name" value="DUF3180"/>
    <property type="match status" value="1"/>
</dbReference>
<dbReference type="Proteomes" id="UP000092596">
    <property type="component" value="Chromosome"/>
</dbReference>
<evidence type="ECO:0008006" key="4">
    <source>
        <dbReference type="Google" id="ProtNLM"/>
    </source>
</evidence>
<evidence type="ECO:0000256" key="1">
    <source>
        <dbReference type="SAM" id="Phobius"/>
    </source>
</evidence>
<reference evidence="2 3" key="1">
    <citation type="submission" date="2015-06" db="EMBL/GenBank/DDBJ databases">
        <title>Investigation of pathophysiology for high-risk pregnancy and development of treatment modality based on it.</title>
        <authorList>
            <person name="Kim B.-C."/>
            <person name="Lim S."/>
        </authorList>
    </citation>
    <scope>NUCLEOTIDE SEQUENCE [LARGE SCALE GENOMIC DNA]</scope>
    <source>
        <strain evidence="2 3">AD1-86</strain>
    </source>
</reference>